<evidence type="ECO:0000313" key="3">
    <source>
        <dbReference type="Proteomes" id="UP000009058"/>
    </source>
</evidence>
<dbReference type="EMBL" id="CM001232">
    <property type="protein sequence ID" value="EHA55748.1"/>
    <property type="molecule type" value="Genomic_DNA"/>
</dbReference>
<dbReference type="AlphaFoldDB" id="G4MV14"/>
<dbReference type="VEuPathDB" id="FungiDB:MGG_15905"/>
<proteinExistence type="predicted"/>
<dbReference type="KEGG" id="mgr:MGG_15905"/>
<sequence>MARIAASLMKESTCAPKKTPIEAWERPRPEYPPQQPFFARTGQIQGPRGGKKGDGTRDFSPCQFKRLIPLGATLSQIADQINPFACLTRQWSWKRAGSGRWETEAREPASPQQMALTEIVE</sequence>
<feature type="compositionally biased region" description="Basic and acidic residues" evidence="1">
    <location>
        <begin position="19"/>
        <end position="29"/>
    </location>
</feature>
<feature type="region of interest" description="Disordered" evidence="1">
    <location>
        <begin position="1"/>
        <end position="58"/>
    </location>
</feature>
<dbReference type="HOGENOM" id="CLU_2038516_0_0_1"/>
<dbReference type="SMR" id="G4MV14"/>
<accession>G4MV14</accession>
<dbReference type="GeneID" id="12986705"/>
<dbReference type="RefSeq" id="XP_003715555.1">
    <property type="nucleotide sequence ID" value="XM_003715507.1"/>
</dbReference>
<reference key="2">
    <citation type="submission" date="2011-05" db="EMBL/GenBank/DDBJ databases">
        <title>The Genome Sequence of Magnaporthe oryzae 70-15.</title>
        <authorList>
            <consortium name="The Broad Institute Genome Sequencing Platform"/>
            <person name="Ma L.-J."/>
            <person name="Dead R."/>
            <person name="Young S.K."/>
            <person name="Zeng Q."/>
            <person name="Gargeya S."/>
            <person name="Fitzgerald M."/>
            <person name="Haas B."/>
            <person name="Abouelleil A."/>
            <person name="Alvarado L."/>
            <person name="Arachchi H.M."/>
            <person name="Berlin A."/>
            <person name="Brown A."/>
            <person name="Chapman S.B."/>
            <person name="Chen Z."/>
            <person name="Dunbar C."/>
            <person name="Freedman E."/>
            <person name="Gearin G."/>
            <person name="Gellesch M."/>
            <person name="Goldberg J."/>
            <person name="Griggs A."/>
            <person name="Gujja S."/>
            <person name="Heiman D."/>
            <person name="Howarth C."/>
            <person name="Larson L."/>
            <person name="Lui A."/>
            <person name="MacDonald P.J.P."/>
            <person name="Mehta T."/>
            <person name="Montmayeur A."/>
            <person name="Murphy C."/>
            <person name="Neiman D."/>
            <person name="Pearson M."/>
            <person name="Priest M."/>
            <person name="Roberts A."/>
            <person name="Saif S."/>
            <person name="Shea T."/>
            <person name="Shenoy N."/>
            <person name="Sisk P."/>
            <person name="Stolte C."/>
            <person name="Sykes S."/>
            <person name="Yandava C."/>
            <person name="Wortman J."/>
            <person name="Nusbaum C."/>
            <person name="Birren B."/>
        </authorList>
    </citation>
    <scope>NUCLEOTIDE SEQUENCE</scope>
    <source>
        <strain>70-15</strain>
    </source>
</reference>
<organism evidence="2 3">
    <name type="scientific">Pyricularia oryzae (strain 70-15 / ATCC MYA-4617 / FGSC 8958)</name>
    <name type="common">Rice blast fungus</name>
    <name type="synonym">Magnaporthe oryzae</name>
    <dbReference type="NCBI Taxonomy" id="242507"/>
    <lineage>
        <taxon>Eukaryota</taxon>
        <taxon>Fungi</taxon>
        <taxon>Dikarya</taxon>
        <taxon>Ascomycota</taxon>
        <taxon>Pezizomycotina</taxon>
        <taxon>Sordariomycetes</taxon>
        <taxon>Sordariomycetidae</taxon>
        <taxon>Magnaporthales</taxon>
        <taxon>Pyriculariaceae</taxon>
        <taxon>Pyricularia</taxon>
    </lineage>
</organism>
<feature type="region of interest" description="Disordered" evidence="1">
    <location>
        <begin position="99"/>
        <end position="121"/>
    </location>
</feature>
<dbReference type="InParanoid" id="G4MV14"/>
<gene>
    <name evidence="2" type="ORF">MGG_15905</name>
</gene>
<evidence type="ECO:0000313" key="2">
    <source>
        <dbReference type="EMBL" id="EHA55748.1"/>
    </source>
</evidence>
<protein>
    <submittedName>
        <fullName evidence="2">Uncharacterized protein</fullName>
    </submittedName>
</protein>
<keyword evidence="3" id="KW-1185">Reference proteome</keyword>
<name>G4MV14_PYRO7</name>
<reference evidence="2 3" key="1">
    <citation type="journal article" date="2005" name="Nature">
        <title>The genome sequence of the rice blast fungus Magnaporthe grisea.</title>
        <authorList>
            <person name="Dean R.A."/>
            <person name="Talbot N.J."/>
            <person name="Ebbole D.J."/>
            <person name="Farman M.L."/>
            <person name="Mitchell T.K."/>
            <person name="Orbach M.J."/>
            <person name="Thon M."/>
            <person name="Kulkarni R."/>
            <person name="Xu J.R."/>
            <person name="Pan H."/>
            <person name="Read N.D."/>
            <person name="Lee Y.H."/>
            <person name="Carbone I."/>
            <person name="Brown D."/>
            <person name="Oh Y.Y."/>
            <person name="Donofrio N."/>
            <person name="Jeong J.S."/>
            <person name="Soanes D.M."/>
            <person name="Djonovic S."/>
            <person name="Kolomiets E."/>
            <person name="Rehmeyer C."/>
            <person name="Li W."/>
            <person name="Harding M."/>
            <person name="Kim S."/>
            <person name="Lebrun M.H."/>
            <person name="Bohnert H."/>
            <person name="Coughlan S."/>
            <person name="Butler J."/>
            <person name="Calvo S."/>
            <person name="Ma L.J."/>
            <person name="Nicol R."/>
            <person name="Purcell S."/>
            <person name="Nusbaum C."/>
            <person name="Galagan J.E."/>
            <person name="Birren B.W."/>
        </authorList>
    </citation>
    <scope>NUCLEOTIDE SEQUENCE [LARGE SCALE GENOMIC DNA]</scope>
    <source>
        <strain evidence="3">70-15 / ATCC MYA-4617 / FGSC 8958</strain>
    </source>
</reference>
<dbReference type="Proteomes" id="UP000009058">
    <property type="component" value="Chromosome 2"/>
</dbReference>
<evidence type="ECO:0000256" key="1">
    <source>
        <dbReference type="SAM" id="MobiDB-lite"/>
    </source>
</evidence>